<dbReference type="Pfam" id="PF03349">
    <property type="entry name" value="Toluene_X"/>
    <property type="match status" value="1"/>
</dbReference>
<dbReference type="InterPro" id="IPR005017">
    <property type="entry name" value="OMPP1/FadL/TodX"/>
</dbReference>
<gene>
    <name evidence="9" type="ORF">EV664_11189</name>
</gene>
<dbReference type="EMBL" id="SNWD01000011">
    <property type="protein sequence ID" value="TDN79932.1"/>
    <property type="molecule type" value="Genomic_DNA"/>
</dbReference>
<evidence type="ECO:0000256" key="7">
    <source>
        <dbReference type="ARBA" id="ARBA00023237"/>
    </source>
</evidence>
<keyword evidence="10" id="KW-1185">Reference proteome</keyword>
<dbReference type="GO" id="GO:0009279">
    <property type="term" value="C:cell outer membrane"/>
    <property type="evidence" value="ECO:0007669"/>
    <property type="project" value="UniProtKB-SubCell"/>
</dbReference>
<evidence type="ECO:0000256" key="5">
    <source>
        <dbReference type="ARBA" id="ARBA00022729"/>
    </source>
</evidence>
<evidence type="ECO:0000256" key="3">
    <source>
        <dbReference type="ARBA" id="ARBA00022452"/>
    </source>
</evidence>
<organism evidence="9 10">
    <name type="scientific">Stakelama pacifica</name>
    <dbReference type="NCBI Taxonomy" id="517720"/>
    <lineage>
        <taxon>Bacteria</taxon>
        <taxon>Pseudomonadati</taxon>
        <taxon>Pseudomonadota</taxon>
        <taxon>Alphaproteobacteria</taxon>
        <taxon>Sphingomonadales</taxon>
        <taxon>Sphingomonadaceae</taxon>
        <taxon>Stakelama</taxon>
    </lineage>
</organism>
<dbReference type="RefSeq" id="WP_133496442.1">
    <property type="nucleotide sequence ID" value="NZ_BMLU01000011.1"/>
</dbReference>
<reference evidence="9 10" key="1">
    <citation type="submission" date="2019-03" db="EMBL/GenBank/DDBJ databases">
        <title>Genomic Encyclopedia of Type Strains, Phase IV (KMG-IV): sequencing the most valuable type-strain genomes for metagenomic binning, comparative biology and taxonomic classification.</title>
        <authorList>
            <person name="Goeker M."/>
        </authorList>
    </citation>
    <scope>NUCLEOTIDE SEQUENCE [LARGE SCALE GENOMIC DNA]</scope>
    <source>
        <strain evidence="9 10">DSM 25059</strain>
    </source>
</reference>
<evidence type="ECO:0000313" key="9">
    <source>
        <dbReference type="EMBL" id="TDN79932.1"/>
    </source>
</evidence>
<sequence length="434" mass="45410">MKTSSKLALAAATAMSSLCAFAGSANAQAFYLQEQSARAAGRAFSGEGADTGSSSLWWNPASIAGIDGIQANVSASLILPDGEIRNNGTAIVRPGQAAAPVGGYPVATNPIESGALPSGSVAVPIGDRLAVGLTFASPYSFTTDYDSGAWVRYSADRTRLRTYDIQPSIAFAVTPWLRIGGAANIEYAEATLTNALPNLSPALPDGLQSLSGDGWDVGWSAGAQADAGPVTVGLSYKSKIEHDLKGELNVSGLLGPLAAQNRSLSDVHATYSTPWQAIGSVRYAATNNLTLNAQVIRYGWSEFDAIRLGDPVNTAIPEDYKNSWSYAGGFDLKVDPKLTLRAGVQYAETPIRNDYRDARVPDSDRWNFATGASVQVSKAFAVDVAANYIRFKDAPITKPAGAYVGTPAQTLVGMNGELNDASAVVLSLGGRLSF</sequence>
<keyword evidence="6" id="KW-0472">Membrane</keyword>
<keyword evidence="7" id="KW-0998">Cell outer membrane</keyword>
<dbReference type="Gene3D" id="2.40.160.60">
    <property type="entry name" value="Outer membrane protein transport protein (OMPP1/FadL/TodX)"/>
    <property type="match status" value="1"/>
</dbReference>
<dbReference type="OrthoDB" id="19849at2"/>
<keyword evidence="4" id="KW-0812">Transmembrane</keyword>
<feature type="chain" id="PRO_5020331439" evidence="8">
    <location>
        <begin position="23"/>
        <end position="434"/>
    </location>
</feature>
<evidence type="ECO:0000313" key="10">
    <source>
        <dbReference type="Proteomes" id="UP000295493"/>
    </source>
</evidence>
<evidence type="ECO:0000256" key="4">
    <source>
        <dbReference type="ARBA" id="ARBA00022692"/>
    </source>
</evidence>
<dbReference type="Proteomes" id="UP000295493">
    <property type="component" value="Unassembled WGS sequence"/>
</dbReference>
<proteinExistence type="inferred from homology"/>
<comment type="subcellular location">
    <subcellularLocation>
        <location evidence="1">Cell outer membrane</location>
        <topology evidence="1">Multi-pass membrane protein</topology>
    </subcellularLocation>
</comment>
<keyword evidence="5 8" id="KW-0732">Signal</keyword>
<name>A0A4R6FFA3_9SPHN</name>
<dbReference type="GO" id="GO:0015483">
    <property type="term" value="F:long-chain fatty acid transporting porin activity"/>
    <property type="evidence" value="ECO:0007669"/>
    <property type="project" value="TreeGrafter"/>
</dbReference>
<dbReference type="PANTHER" id="PTHR35093">
    <property type="entry name" value="OUTER MEMBRANE PROTEIN NMB0088-RELATED"/>
    <property type="match status" value="1"/>
</dbReference>
<comment type="similarity">
    <text evidence="2">Belongs to the OmpP1/FadL family.</text>
</comment>
<keyword evidence="3" id="KW-1134">Transmembrane beta strand</keyword>
<protein>
    <submittedName>
        <fullName evidence="9">Long-chain fatty acid transport protein</fullName>
    </submittedName>
</protein>
<evidence type="ECO:0000256" key="2">
    <source>
        <dbReference type="ARBA" id="ARBA00008163"/>
    </source>
</evidence>
<comment type="caution">
    <text evidence="9">The sequence shown here is derived from an EMBL/GenBank/DDBJ whole genome shotgun (WGS) entry which is preliminary data.</text>
</comment>
<accession>A0A4R6FFA3</accession>
<evidence type="ECO:0000256" key="8">
    <source>
        <dbReference type="SAM" id="SignalP"/>
    </source>
</evidence>
<evidence type="ECO:0000256" key="6">
    <source>
        <dbReference type="ARBA" id="ARBA00023136"/>
    </source>
</evidence>
<dbReference type="AlphaFoldDB" id="A0A4R6FFA3"/>
<dbReference type="PANTHER" id="PTHR35093:SF8">
    <property type="entry name" value="OUTER MEMBRANE PROTEIN NMB0088-RELATED"/>
    <property type="match status" value="1"/>
</dbReference>
<dbReference type="SUPFAM" id="SSF56935">
    <property type="entry name" value="Porins"/>
    <property type="match status" value="1"/>
</dbReference>
<feature type="signal peptide" evidence="8">
    <location>
        <begin position="1"/>
        <end position="22"/>
    </location>
</feature>
<evidence type="ECO:0000256" key="1">
    <source>
        <dbReference type="ARBA" id="ARBA00004571"/>
    </source>
</evidence>